<feature type="region of interest" description="Disordered" evidence="1">
    <location>
        <begin position="1"/>
        <end position="172"/>
    </location>
</feature>
<feature type="region of interest" description="Disordered" evidence="1">
    <location>
        <begin position="338"/>
        <end position="489"/>
    </location>
</feature>
<feature type="compositionally biased region" description="Acidic residues" evidence="1">
    <location>
        <begin position="377"/>
        <end position="387"/>
    </location>
</feature>
<sequence length="489" mass="53309">MATTPPPPARVHTPPPPVHGPRYDDWEPYSPRRSSRVAARQQQQQDQQQSKRKPIVDRQPTTPSKARSNARLGTPEHHLRSGLFAHPPSSPPPSSFKKAHRTKASFSRPATVKKTAAECLQSPVDSDADSEKGTSLAPPASPRVSRTLGLPTPSKTPKKRKAVAPPGSTARTLFTGKFSNIEDVTPKSRRMTAAPSSALNANTAPIEIYTDFQDRRPEVDESADNPFWTKDAPAAPKPPKNDTEELARIRQAVDDDDGVAFVFRGRTVIRRFHRETRTTRTSRFLEPEDELDAAAADVQRAVRTGDELPPMPKIDLKPRKLDFRSETLGKRTTIFDVESDEASATDADEEALTDIDMPELGKGTSVAAAQPGGAAEDANDADTETDVDVPTPRAKRSPAPRSPVRPARAARANSFKQWGRYKADSGSQSSKALEEVDMADAPAEVPKRQLRSQTTAKTPVVAEEGRLKRKRRLSVGAGEGSPTKRAHAA</sequence>
<gene>
    <name evidence="2" type="ORF">EJ06DRAFT_550250</name>
</gene>
<dbReference type="OrthoDB" id="5398515at2759"/>
<organism evidence="2 3">
    <name type="scientific">Trichodelitschia bisporula</name>
    <dbReference type="NCBI Taxonomy" id="703511"/>
    <lineage>
        <taxon>Eukaryota</taxon>
        <taxon>Fungi</taxon>
        <taxon>Dikarya</taxon>
        <taxon>Ascomycota</taxon>
        <taxon>Pezizomycotina</taxon>
        <taxon>Dothideomycetes</taxon>
        <taxon>Dothideomycetes incertae sedis</taxon>
        <taxon>Phaeotrichales</taxon>
        <taxon>Phaeotrichaceae</taxon>
        <taxon>Trichodelitschia</taxon>
    </lineage>
</organism>
<accession>A0A6G1HQZ7</accession>
<dbReference type="Proteomes" id="UP000799640">
    <property type="component" value="Unassembled WGS sequence"/>
</dbReference>
<protein>
    <submittedName>
        <fullName evidence="2">Uncharacterized protein</fullName>
    </submittedName>
</protein>
<keyword evidence="3" id="KW-1185">Reference proteome</keyword>
<evidence type="ECO:0000313" key="2">
    <source>
        <dbReference type="EMBL" id="KAF2398269.1"/>
    </source>
</evidence>
<evidence type="ECO:0000313" key="3">
    <source>
        <dbReference type="Proteomes" id="UP000799640"/>
    </source>
</evidence>
<feature type="compositionally biased region" description="Pro residues" evidence="1">
    <location>
        <begin position="1"/>
        <end position="19"/>
    </location>
</feature>
<feature type="compositionally biased region" description="Low complexity" evidence="1">
    <location>
        <begin position="399"/>
        <end position="412"/>
    </location>
</feature>
<reference evidence="2" key="1">
    <citation type="journal article" date="2020" name="Stud. Mycol.">
        <title>101 Dothideomycetes genomes: a test case for predicting lifestyles and emergence of pathogens.</title>
        <authorList>
            <person name="Haridas S."/>
            <person name="Albert R."/>
            <person name="Binder M."/>
            <person name="Bloem J."/>
            <person name="Labutti K."/>
            <person name="Salamov A."/>
            <person name="Andreopoulos B."/>
            <person name="Baker S."/>
            <person name="Barry K."/>
            <person name="Bills G."/>
            <person name="Bluhm B."/>
            <person name="Cannon C."/>
            <person name="Castanera R."/>
            <person name="Culley D."/>
            <person name="Daum C."/>
            <person name="Ezra D."/>
            <person name="Gonzalez J."/>
            <person name="Henrissat B."/>
            <person name="Kuo A."/>
            <person name="Liang C."/>
            <person name="Lipzen A."/>
            <person name="Lutzoni F."/>
            <person name="Magnuson J."/>
            <person name="Mondo S."/>
            <person name="Nolan M."/>
            <person name="Ohm R."/>
            <person name="Pangilinan J."/>
            <person name="Park H.-J."/>
            <person name="Ramirez L."/>
            <person name="Alfaro M."/>
            <person name="Sun H."/>
            <person name="Tritt A."/>
            <person name="Yoshinaga Y."/>
            <person name="Zwiers L.-H."/>
            <person name="Turgeon B."/>
            <person name="Goodwin S."/>
            <person name="Spatafora J."/>
            <person name="Crous P."/>
            <person name="Grigoriev I."/>
        </authorList>
    </citation>
    <scope>NUCLEOTIDE SEQUENCE</scope>
    <source>
        <strain evidence="2">CBS 262.69</strain>
    </source>
</reference>
<evidence type="ECO:0000256" key="1">
    <source>
        <dbReference type="SAM" id="MobiDB-lite"/>
    </source>
</evidence>
<name>A0A6G1HQZ7_9PEZI</name>
<feature type="compositionally biased region" description="Low complexity" evidence="1">
    <location>
        <begin position="367"/>
        <end position="376"/>
    </location>
</feature>
<feature type="region of interest" description="Disordered" evidence="1">
    <location>
        <begin position="212"/>
        <end position="243"/>
    </location>
</feature>
<dbReference type="EMBL" id="ML996700">
    <property type="protein sequence ID" value="KAF2398269.1"/>
    <property type="molecule type" value="Genomic_DNA"/>
</dbReference>
<proteinExistence type="predicted"/>
<feature type="compositionally biased region" description="Acidic residues" evidence="1">
    <location>
        <begin position="338"/>
        <end position="357"/>
    </location>
</feature>
<dbReference type="AlphaFoldDB" id="A0A6G1HQZ7"/>